<accession>A0A7G2DWU0</accession>
<proteinExistence type="predicted"/>
<dbReference type="GO" id="GO:0003677">
    <property type="term" value="F:DNA binding"/>
    <property type="evidence" value="ECO:0007669"/>
    <property type="project" value="InterPro"/>
</dbReference>
<gene>
    <name evidence="6" type="ORF">AT9943_LOCUS1251</name>
</gene>
<dbReference type="InterPro" id="IPR009057">
    <property type="entry name" value="Homeodomain-like_sf"/>
</dbReference>
<dbReference type="InterPro" id="IPR046955">
    <property type="entry name" value="PHR1-like"/>
</dbReference>
<evidence type="ECO:0000256" key="3">
    <source>
        <dbReference type="ARBA" id="ARBA00023163"/>
    </source>
</evidence>
<keyword evidence="4" id="KW-0539">Nucleus</keyword>
<dbReference type="PANTHER" id="PTHR31314">
    <property type="entry name" value="MYB FAMILY TRANSCRIPTION FACTOR PHL7-LIKE"/>
    <property type="match status" value="1"/>
</dbReference>
<dbReference type="Pfam" id="PF00249">
    <property type="entry name" value="Myb_DNA-binding"/>
    <property type="match status" value="1"/>
</dbReference>
<protein>
    <submittedName>
        <fullName evidence="6">(thale cress) hypothetical protein</fullName>
    </submittedName>
</protein>
<dbReference type="InterPro" id="IPR017930">
    <property type="entry name" value="Myb_dom"/>
</dbReference>
<dbReference type="PANTHER" id="PTHR31314:SF71">
    <property type="entry name" value="HTH MYB-TYPE DOMAIN-CONTAINING PROTEIN"/>
    <property type="match status" value="1"/>
</dbReference>
<evidence type="ECO:0000259" key="5">
    <source>
        <dbReference type="PROSITE" id="PS51294"/>
    </source>
</evidence>
<evidence type="ECO:0000313" key="6">
    <source>
        <dbReference type="EMBL" id="CAD5312717.1"/>
    </source>
</evidence>
<dbReference type="FunFam" id="1.10.10.60:FF:000002">
    <property type="entry name" value="Myb family transcription factor"/>
    <property type="match status" value="1"/>
</dbReference>
<keyword evidence="3" id="KW-0804">Transcription</keyword>
<name>A0A7G2DWU0_ARATH</name>
<evidence type="ECO:0000256" key="2">
    <source>
        <dbReference type="ARBA" id="ARBA00023015"/>
    </source>
</evidence>
<keyword evidence="2" id="KW-0805">Transcription regulation</keyword>
<dbReference type="NCBIfam" id="TIGR01557">
    <property type="entry name" value="myb_SHAQKYF"/>
    <property type="match status" value="1"/>
</dbReference>
<sequence>MGRCGRSNDGVIGGVRPYVRSPVPRLRWTPELHRSFVHAVDLLGGQYKATPKLVLKIMDVKGLTISHVKSHLQMYRGSRITLLGKPGNGESIKFQSHHSLEAENTKNIWKNTWRENEHEEEEELSLSLSLNHPHNHQQRWKSNASSSLSETSEAVSSSSGPFIFRDCFASSKIDLNLNLSFSLLHS</sequence>
<dbReference type="EMBL" id="LR881466">
    <property type="protein sequence ID" value="CAD5312717.1"/>
    <property type="molecule type" value="Genomic_DNA"/>
</dbReference>
<dbReference type="AlphaFoldDB" id="A0A7G2DWU0"/>
<dbReference type="GO" id="GO:0005634">
    <property type="term" value="C:nucleus"/>
    <property type="evidence" value="ECO:0007669"/>
    <property type="project" value="UniProtKB-SubCell"/>
</dbReference>
<organism evidence="6 7">
    <name type="scientific">Arabidopsis thaliana</name>
    <name type="common">Mouse-ear cress</name>
    <dbReference type="NCBI Taxonomy" id="3702"/>
    <lineage>
        <taxon>Eukaryota</taxon>
        <taxon>Viridiplantae</taxon>
        <taxon>Streptophyta</taxon>
        <taxon>Embryophyta</taxon>
        <taxon>Tracheophyta</taxon>
        <taxon>Spermatophyta</taxon>
        <taxon>Magnoliopsida</taxon>
        <taxon>eudicotyledons</taxon>
        <taxon>Gunneridae</taxon>
        <taxon>Pentapetalae</taxon>
        <taxon>rosids</taxon>
        <taxon>malvids</taxon>
        <taxon>Brassicales</taxon>
        <taxon>Brassicaceae</taxon>
        <taxon>Camelineae</taxon>
        <taxon>Arabidopsis</taxon>
    </lineage>
</organism>
<dbReference type="InterPro" id="IPR006447">
    <property type="entry name" value="Myb_dom_plants"/>
</dbReference>
<reference evidence="6 7" key="1">
    <citation type="submission" date="2020-09" db="EMBL/GenBank/DDBJ databases">
        <authorList>
            <person name="Ashkenazy H."/>
        </authorList>
    </citation>
    <scope>NUCLEOTIDE SEQUENCE [LARGE SCALE GENOMIC DNA]</scope>
    <source>
        <strain evidence="7">cv. Cdm-0</strain>
    </source>
</reference>
<dbReference type="Proteomes" id="UP000516314">
    <property type="component" value="Chromosome 1"/>
</dbReference>
<dbReference type="GO" id="GO:0003700">
    <property type="term" value="F:DNA-binding transcription factor activity"/>
    <property type="evidence" value="ECO:0007669"/>
    <property type="project" value="InterPro"/>
</dbReference>
<dbReference type="InterPro" id="IPR001005">
    <property type="entry name" value="SANT/Myb"/>
</dbReference>
<evidence type="ECO:0000313" key="7">
    <source>
        <dbReference type="Proteomes" id="UP000516314"/>
    </source>
</evidence>
<dbReference type="PROSITE" id="PS51294">
    <property type="entry name" value="HTH_MYB"/>
    <property type="match status" value="1"/>
</dbReference>
<dbReference type="Gene3D" id="1.10.10.60">
    <property type="entry name" value="Homeodomain-like"/>
    <property type="match status" value="1"/>
</dbReference>
<evidence type="ECO:0000256" key="4">
    <source>
        <dbReference type="ARBA" id="ARBA00023242"/>
    </source>
</evidence>
<dbReference type="SUPFAM" id="SSF46689">
    <property type="entry name" value="Homeodomain-like"/>
    <property type="match status" value="1"/>
</dbReference>
<feature type="domain" description="HTH myb-type" evidence="5">
    <location>
        <begin position="20"/>
        <end position="80"/>
    </location>
</feature>
<comment type="subcellular location">
    <subcellularLocation>
        <location evidence="1">Nucleus</location>
    </subcellularLocation>
</comment>
<evidence type="ECO:0000256" key="1">
    <source>
        <dbReference type="ARBA" id="ARBA00004123"/>
    </source>
</evidence>